<dbReference type="InterPro" id="IPR003439">
    <property type="entry name" value="ABC_transporter-like_ATP-bd"/>
</dbReference>
<accession>A0AAU7KYL7</accession>
<proteinExistence type="predicted"/>
<dbReference type="GO" id="GO:0055085">
    <property type="term" value="P:transmembrane transport"/>
    <property type="evidence" value="ECO:0007669"/>
    <property type="project" value="UniProtKB-ARBA"/>
</dbReference>
<dbReference type="EMBL" id="CP098828">
    <property type="protein sequence ID" value="XBO76820.1"/>
    <property type="molecule type" value="Genomic_DNA"/>
</dbReference>
<dbReference type="PROSITE" id="PS50893">
    <property type="entry name" value="ABC_TRANSPORTER_2"/>
    <property type="match status" value="2"/>
</dbReference>
<feature type="domain" description="ABC transporter" evidence="5">
    <location>
        <begin position="47"/>
        <end position="297"/>
    </location>
</feature>
<keyword evidence="3 6" id="KW-0067">ATP-binding</keyword>
<evidence type="ECO:0000256" key="2">
    <source>
        <dbReference type="ARBA" id="ARBA00022741"/>
    </source>
</evidence>
<dbReference type="Gene3D" id="3.40.50.300">
    <property type="entry name" value="P-loop containing nucleotide triphosphate hydrolases"/>
    <property type="match status" value="2"/>
</dbReference>
<dbReference type="PANTHER" id="PTHR43776">
    <property type="entry name" value="TRANSPORT ATP-BINDING PROTEIN"/>
    <property type="match status" value="1"/>
</dbReference>
<dbReference type="InterPro" id="IPR027417">
    <property type="entry name" value="P-loop_NTPase"/>
</dbReference>
<gene>
    <name evidence="6" type="ORF">NFG57_08700</name>
</gene>
<evidence type="ECO:0000256" key="4">
    <source>
        <dbReference type="SAM" id="MobiDB-lite"/>
    </source>
</evidence>
<dbReference type="PROSITE" id="PS00211">
    <property type="entry name" value="ABC_TRANSPORTER_1"/>
    <property type="match status" value="2"/>
</dbReference>
<feature type="domain" description="ABC transporter" evidence="5">
    <location>
        <begin position="318"/>
        <end position="565"/>
    </location>
</feature>
<reference evidence="6" key="1">
    <citation type="submission" date="2022-06" db="EMBL/GenBank/DDBJ databases">
        <title>A novel DMS-producing enzyme.</title>
        <authorList>
            <person name="Zhang Y."/>
        </authorList>
    </citation>
    <scope>NUCLEOTIDE SEQUENCE</scope>
    <source>
        <strain evidence="6">H10-59</strain>
    </source>
</reference>
<keyword evidence="2" id="KW-0547">Nucleotide-binding</keyword>
<evidence type="ECO:0000256" key="3">
    <source>
        <dbReference type="ARBA" id="ARBA00022840"/>
    </source>
</evidence>
<dbReference type="InterPro" id="IPR017871">
    <property type="entry name" value="ABC_transporter-like_CS"/>
</dbReference>
<dbReference type="AlphaFoldDB" id="A0AAU7KYL7"/>
<dbReference type="NCBIfam" id="NF008453">
    <property type="entry name" value="PRK11308.1"/>
    <property type="match status" value="2"/>
</dbReference>
<sequence length="586" mass="63937">MNTFDNSTTGTSASTASRSEPVKVPKGATAGDLCGDHSGDPAPEPILRIEGLSVALPAGADREYAVEKLSYEVSPGEILCVVGESGSGKSMAANTVMGLLPKGVRPVAGRVMFEGEDVLTLDEKRHRALRGKKIGMIFQEPMTALNPLMRIGDQIAEVFEAHGELKGAERQARALELLKEVRLPQPERAIRAYPFELSGGQRQRVMIAMALALEPKLLIADEPTTALDVTTQAQILELIADLQRRHHMAVMFITHDFGVVAEIANRVCVMRHGRIVEIGRRDEVLDNPRHDYTRALIEAIPSDAAPPEREPMAPTPILEVRNLNRVFRSRGGLFKPSREVRALDEVSFTLSRGETIGIVGESGSGKSTLGRCVVRLERPDSGEILLGGEDLSALKGDALRRQRHRVQMVFQDPYASLNPRTRVGMAIAQGPIANGVPRDQALAKADELLELVGLGGSADRFPHEFSGGQRQRIGIARALALDPELIVADEAVSALDVSIQAQVLELLEDLKQRFSLSLLFITHDLRVAAQICDRIIVMQKGRIVEQGSAQEVFTRPQADYTRELLAAIPGRDKTTDDKTSKEETTL</sequence>
<dbReference type="CDD" id="cd03257">
    <property type="entry name" value="ABC_NikE_OppD_transporters"/>
    <property type="match status" value="2"/>
</dbReference>
<dbReference type="SMART" id="SM00382">
    <property type="entry name" value="AAA"/>
    <property type="match status" value="2"/>
</dbReference>
<keyword evidence="1" id="KW-0813">Transport</keyword>
<dbReference type="Pfam" id="PF00005">
    <property type="entry name" value="ABC_tran"/>
    <property type="match status" value="2"/>
</dbReference>
<dbReference type="RefSeq" id="WP_348815954.1">
    <property type="nucleotide sequence ID" value="NZ_CP098828.1"/>
</dbReference>
<dbReference type="GO" id="GO:0016887">
    <property type="term" value="F:ATP hydrolysis activity"/>
    <property type="evidence" value="ECO:0007669"/>
    <property type="project" value="InterPro"/>
</dbReference>
<evidence type="ECO:0000313" key="6">
    <source>
        <dbReference type="EMBL" id="XBO76820.1"/>
    </source>
</evidence>
<dbReference type="FunFam" id="3.40.50.300:FF:000016">
    <property type="entry name" value="Oligopeptide ABC transporter ATP-binding component"/>
    <property type="match status" value="2"/>
</dbReference>
<dbReference type="SUPFAM" id="SSF52540">
    <property type="entry name" value="P-loop containing nucleoside triphosphate hydrolases"/>
    <property type="match status" value="2"/>
</dbReference>
<dbReference type="InterPro" id="IPR003593">
    <property type="entry name" value="AAA+_ATPase"/>
</dbReference>
<evidence type="ECO:0000256" key="1">
    <source>
        <dbReference type="ARBA" id="ARBA00022448"/>
    </source>
</evidence>
<feature type="compositionally biased region" description="Low complexity" evidence="4">
    <location>
        <begin position="7"/>
        <end position="17"/>
    </location>
</feature>
<dbReference type="Pfam" id="PF08352">
    <property type="entry name" value="oligo_HPY"/>
    <property type="match status" value="2"/>
</dbReference>
<dbReference type="GO" id="GO:0005524">
    <property type="term" value="F:ATP binding"/>
    <property type="evidence" value="ECO:0007669"/>
    <property type="project" value="UniProtKB-KW"/>
</dbReference>
<dbReference type="InterPro" id="IPR013563">
    <property type="entry name" value="Oligopep_ABC_C"/>
</dbReference>
<dbReference type="NCBIfam" id="NF007739">
    <property type="entry name" value="PRK10419.1"/>
    <property type="match status" value="2"/>
</dbReference>
<dbReference type="GO" id="GO:0015833">
    <property type="term" value="P:peptide transport"/>
    <property type="evidence" value="ECO:0007669"/>
    <property type="project" value="InterPro"/>
</dbReference>
<feature type="region of interest" description="Disordered" evidence="4">
    <location>
        <begin position="1"/>
        <end position="44"/>
    </location>
</feature>
<name>A0AAU7KYL7_9GAMM</name>
<organism evidence="6">
    <name type="scientific">Halomonas sp. H10-59</name>
    <dbReference type="NCBI Taxonomy" id="2950874"/>
    <lineage>
        <taxon>Bacteria</taxon>
        <taxon>Pseudomonadati</taxon>
        <taxon>Pseudomonadota</taxon>
        <taxon>Gammaproteobacteria</taxon>
        <taxon>Oceanospirillales</taxon>
        <taxon>Halomonadaceae</taxon>
        <taxon>Halomonas</taxon>
    </lineage>
</organism>
<evidence type="ECO:0000259" key="5">
    <source>
        <dbReference type="PROSITE" id="PS50893"/>
    </source>
</evidence>
<protein>
    <submittedName>
        <fullName evidence="6">ABC transporter ATP-binding protein</fullName>
    </submittedName>
</protein>
<dbReference type="InterPro" id="IPR050319">
    <property type="entry name" value="ABC_transp_ATP-bind"/>
</dbReference>